<evidence type="ECO:0000256" key="2">
    <source>
        <dbReference type="SAM" id="MobiDB-lite"/>
    </source>
</evidence>
<comment type="caution">
    <text evidence="3">The sequence shown here is derived from an EMBL/GenBank/DDBJ whole genome shotgun (WGS) entry which is preliminary data.</text>
</comment>
<accession>A0ABQ8KGW3</accession>
<evidence type="ECO:0000313" key="3">
    <source>
        <dbReference type="EMBL" id="KAH9837092.1"/>
    </source>
</evidence>
<dbReference type="InterPro" id="IPR011990">
    <property type="entry name" value="TPR-like_helical_dom_sf"/>
</dbReference>
<dbReference type="InterPro" id="IPR019734">
    <property type="entry name" value="TPR_rpt"/>
</dbReference>
<name>A0ABQ8KGW3_9APHY</name>
<sequence>MADPTSHPTSTPEAVLQDADELEAAQDEEARVQKCLRDADELKQDGNEHFRAKRWSEALAAYRAGLGRLPKRRPLETERGEEREAVDGDDGDERSGDGDSGEDKEAKGKGKAEEVEEKADEPVQPPSIEAELECARARAIMNANIGACYVKLEEWKDAVSTCSEALKDDPNYMKALQRRALANERIGSWSSLSSAQEDYNTLLTILPSDSPQRVAINRALASLKPRVEAAQKAETAEMLDKLKGLGNNILGRFGMSTDNFQFTPNGEGGYSMNFVR</sequence>
<proteinExistence type="predicted"/>
<feature type="repeat" description="TPR" evidence="1">
    <location>
        <begin position="139"/>
        <end position="172"/>
    </location>
</feature>
<dbReference type="PANTHER" id="PTHR46014:SF1">
    <property type="entry name" value="TETRATRICOPEPTIDE REPEAT PROTEIN 1"/>
    <property type="match status" value="1"/>
</dbReference>
<feature type="region of interest" description="Disordered" evidence="2">
    <location>
        <begin position="66"/>
        <end position="127"/>
    </location>
</feature>
<dbReference type="SUPFAM" id="SSF48452">
    <property type="entry name" value="TPR-like"/>
    <property type="match status" value="1"/>
</dbReference>
<dbReference type="PROSITE" id="PS50005">
    <property type="entry name" value="TPR"/>
    <property type="match status" value="1"/>
</dbReference>
<dbReference type="Proteomes" id="UP000814176">
    <property type="component" value="Unassembled WGS sequence"/>
</dbReference>
<organism evidence="3 4">
    <name type="scientific">Rhodofomes roseus</name>
    <dbReference type="NCBI Taxonomy" id="34475"/>
    <lineage>
        <taxon>Eukaryota</taxon>
        <taxon>Fungi</taxon>
        <taxon>Dikarya</taxon>
        <taxon>Basidiomycota</taxon>
        <taxon>Agaricomycotina</taxon>
        <taxon>Agaricomycetes</taxon>
        <taxon>Polyporales</taxon>
        <taxon>Rhodofomes</taxon>
    </lineage>
</organism>
<dbReference type="EMBL" id="JADCUA010000009">
    <property type="protein sequence ID" value="KAH9837092.1"/>
    <property type="molecule type" value="Genomic_DNA"/>
</dbReference>
<dbReference type="SMART" id="SM00028">
    <property type="entry name" value="TPR"/>
    <property type="match status" value="2"/>
</dbReference>
<dbReference type="GeneID" id="72008139"/>
<reference evidence="3 4" key="1">
    <citation type="journal article" date="2021" name="Environ. Microbiol.">
        <title>Gene family expansions and transcriptome signatures uncover fungal adaptations to wood decay.</title>
        <authorList>
            <person name="Hage H."/>
            <person name="Miyauchi S."/>
            <person name="Viragh M."/>
            <person name="Drula E."/>
            <person name="Min B."/>
            <person name="Chaduli D."/>
            <person name="Navarro D."/>
            <person name="Favel A."/>
            <person name="Norest M."/>
            <person name="Lesage-Meessen L."/>
            <person name="Balint B."/>
            <person name="Merenyi Z."/>
            <person name="de Eugenio L."/>
            <person name="Morin E."/>
            <person name="Martinez A.T."/>
            <person name="Baldrian P."/>
            <person name="Stursova M."/>
            <person name="Martinez M.J."/>
            <person name="Novotny C."/>
            <person name="Magnuson J.K."/>
            <person name="Spatafora J.W."/>
            <person name="Maurice S."/>
            <person name="Pangilinan J."/>
            <person name="Andreopoulos W."/>
            <person name="LaButti K."/>
            <person name="Hundley H."/>
            <person name="Na H."/>
            <person name="Kuo A."/>
            <person name="Barry K."/>
            <person name="Lipzen A."/>
            <person name="Henrissat B."/>
            <person name="Riley R."/>
            <person name="Ahrendt S."/>
            <person name="Nagy L.G."/>
            <person name="Grigoriev I.V."/>
            <person name="Martin F."/>
            <person name="Rosso M.N."/>
        </authorList>
    </citation>
    <scope>NUCLEOTIDE SEQUENCE [LARGE SCALE GENOMIC DNA]</scope>
    <source>
        <strain evidence="3 4">CIRM-BRFM 1785</strain>
    </source>
</reference>
<feature type="compositionally biased region" description="Basic and acidic residues" evidence="2">
    <location>
        <begin position="93"/>
        <end position="113"/>
    </location>
</feature>
<dbReference type="PANTHER" id="PTHR46014">
    <property type="entry name" value="TETRATRICOPEPTIDE REPEAT PROTEIN 1"/>
    <property type="match status" value="1"/>
</dbReference>
<dbReference type="InterPro" id="IPR052769">
    <property type="entry name" value="TPR_domain_protein"/>
</dbReference>
<gene>
    <name evidence="3" type="ORF">C8Q71DRAFT_857412</name>
</gene>
<dbReference type="Gene3D" id="1.25.40.10">
    <property type="entry name" value="Tetratricopeptide repeat domain"/>
    <property type="match status" value="2"/>
</dbReference>
<feature type="compositionally biased region" description="Basic and acidic residues" evidence="2">
    <location>
        <begin position="73"/>
        <end position="86"/>
    </location>
</feature>
<evidence type="ECO:0000256" key="1">
    <source>
        <dbReference type="PROSITE-ProRule" id="PRU00339"/>
    </source>
</evidence>
<keyword evidence="4" id="KW-1185">Reference proteome</keyword>
<keyword evidence="1" id="KW-0802">TPR repeat</keyword>
<protein>
    <submittedName>
        <fullName evidence="3">TPR-like protein</fullName>
    </submittedName>
</protein>
<dbReference type="RefSeq" id="XP_047779261.1">
    <property type="nucleotide sequence ID" value="XM_047927407.1"/>
</dbReference>
<evidence type="ECO:0000313" key="4">
    <source>
        <dbReference type="Proteomes" id="UP000814176"/>
    </source>
</evidence>